<proteinExistence type="predicted"/>
<sequence>MKYTHYIAPLQPVT</sequence>
<accession>A0AB37YLR1</accession>
<dbReference type="EMBL" id="FMBG01000011">
    <property type="protein sequence ID" value="SCB98635.1"/>
    <property type="molecule type" value="Genomic_DNA"/>
</dbReference>
<evidence type="ECO:0000313" key="1">
    <source>
        <dbReference type="EMBL" id="SCB98635.1"/>
    </source>
</evidence>
<gene>
    <name evidence="1" type="ORF">BC10311_01007</name>
</gene>
<reference evidence="1 2" key="1">
    <citation type="submission" date="2016-08" db="EMBL/GenBank/DDBJ databases">
        <authorList>
            <person name="Loux V."/>
            <person name="Rue O."/>
        </authorList>
    </citation>
    <scope>NUCLEOTIDE SEQUENCE [LARGE SCALE GENOMIC DNA]</scope>
    <source>
        <strain evidence="1 2">WSBC_10311</strain>
    </source>
</reference>
<comment type="caution">
    <text evidence="1">The sequence shown here is derived from an EMBL/GenBank/DDBJ whole genome shotgun (WGS) entry which is preliminary data.</text>
</comment>
<dbReference type="Proteomes" id="UP000195728">
    <property type="component" value="Unassembled WGS sequence"/>
</dbReference>
<name>A0AB37YLR1_9BACI</name>
<evidence type="ECO:0000313" key="2">
    <source>
        <dbReference type="Proteomes" id="UP000195728"/>
    </source>
</evidence>
<organism evidence="1 2">
    <name type="scientific">Bacillus wiedmannii</name>
    <dbReference type="NCBI Taxonomy" id="1890302"/>
    <lineage>
        <taxon>Bacteria</taxon>
        <taxon>Bacillati</taxon>
        <taxon>Bacillota</taxon>
        <taxon>Bacilli</taxon>
        <taxon>Bacillales</taxon>
        <taxon>Bacillaceae</taxon>
        <taxon>Bacillus</taxon>
        <taxon>Bacillus cereus group</taxon>
    </lineage>
</organism>
<protein>
    <submittedName>
        <fullName evidence="1">Uncharacterized protein</fullName>
    </submittedName>
</protein>